<accession>A0A926WLB2</accession>
<sequence length="72" mass="8686">MSNYIHCPRNSVTPHSNSEQIADANLCDFCWYEYCFCWSEYCMDEWYEVQKQHDHGQLQEKPGDSYGALYYR</sequence>
<comment type="caution">
    <text evidence="1">The sequence shown here is derived from an EMBL/GenBank/DDBJ whole genome shotgun (WGS) entry which is preliminary data.</text>
</comment>
<proteinExistence type="predicted"/>
<dbReference type="Proteomes" id="UP000662185">
    <property type="component" value="Unassembled WGS sequence"/>
</dbReference>
<organism evidence="1 2">
    <name type="scientific">Anabaena sphaerica FACHB-251</name>
    <dbReference type="NCBI Taxonomy" id="2692883"/>
    <lineage>
        <taxon>Bacteria</taxon>
        <taxon>Bacillati</taxon>
        <taxon>Cyanobacteriota</taxon>
        <taxon>Cyanophyceae</taxon>
        <taxon>Nostocales</taxon>
        <taxon>Nostocaceae</taxon>
        <taxon>Anabaena</taxon>
    </lineage>
</organism>
<keyword evidence="2" id="KW-1185">Reference proteome</keyword>
<name>A0A926WLB2_9NOST</name>
<gene>
    <name evidence="1" type="ORF">H6G06_25180</name>
</gene>
<reference evidence="2" key="1">
    <citation type="journal article" date="2020" name="ISME J.">
        <title>Comparative genomics reveals insights into cyanobacterial evolution and habitat adaptation.</title>
        <authorList>
            <person name="Chen M.Y."/>
            <person name="Teng W.K."/>
            <person name="Zhao L."/>
            <person name="Hu C.X."/>
            <person name="Zhou Y.K."/>
            <person name="Han B.P."/>
            <person name="Song L.R."/>
            <person name="Shu W.S."/>
        </authorList>
    </citation>
    <scope>NUCLEOTIDE SEQUENCE [LARGE SCALE GENOMIC DNA]</scope>
    <source>
        <strain evidence="2">FACHB-251</strain>
    </source>
</reference>
<evidence type="ECO:0000313" key="2">
    <source>
        <dbReference type="Proteomes" id="UP000662185"/>
    </source>
</evidence>
<dbReference type="AlphaFoldDB" id="A0A926WLB2"/>
<dbReference type="RefSeq" id="WP_190564805.1">
    <property type="nucleotide sequence ID" value="NZ_JACJQU010000028.1"/>
</dbReference>
<protein>
    <submittedName>
        <fullName evidence="1">Uncharacterized protein</fullName>
    </submittedName>
</protein>
<dbReference type="EMBL" id="JACJQU010000028">
    <property type="protein sequence ID" value="MBD2296685.1"/>
    <property type="molecule type" value="Genomic_DNA"/>
</dbReference>
<evidence type="ECO:0000313" key="1">
    <source>
        <dbReference type="EMBL" id="MBD2296685.1"/>
    </source>
</evidence>